<reference evidence="3" key="1">
    <citation type="submission" date="2010-06" db="EMBL/GenBank/DDBJ databases">
        <authorList>
            <person name="Jiang H."/>
            <person name="Abraham K."/>
            <person name="Ali S."/>
            <person name="Alsbrooks S.L."/>
            <person name="Anim B.N."/>
            <person name="Anosike U.S."/>
            <person name="Attaway T."/>
            <person name="Bandaranaike D.P."/>
            <person name="Battles P.K."/>
            <person name="Bell S.N."/>
            <person name="Bell A.V."/>
            <person name="Beltran B."/>
            <person name="Bickham C."/>
            <person name="Bustamante Y."/>
            <person name="Caleb T."/>
            <person name="Canada A."/>
            <person name="Cardenas V."/>
            <person name="Carter K."/>
            <person name="Chacko J."/>
            <person name="Chandrabose M.N."/>
            <person name="Chavez D."/>
            <person name="Chavez A."/>
            <person name="Chen L."/>
            <person name="Chu H.-S."/>
            <person name="Claassen K.J."/>
            <person name="Cockrell R."/>
            <person name="Collins M."/>
            <person name="Cooper J.A."/>
            <person name="Cree A."/>
            <person name="Curry S.M."/>
            <person name="Da Y."/>
            <person name="Dao M.D."/>
            <person name="Das B."/>
            <person name="Davila M.-L."/>
            <person name="Davy-Carroll L."/>
            <person name="Denson S."/>
            <person name="Dinh H."/>
            <person name="Ebong V.E."/>
            <person name="Edwards J.R."/>
            <person name="Egan A."/>
            <person name="El-Daye J."/>
            <person name="Escobedo L."/>
            <person name="Fernandez S."/>
            <person name="Fernando P.R."/>
            <person name="Flagg N."/>
            <person name="Forbes L.D."/>
            <person name="Fowler R.G."/>
            <person name="Fu Q."/>
            <person name="Gabisi R.A."/>
            <person name="Ganer J."/>
            <person name="Garbino Pronczuk A."/>
            <person name="Garcia R.M."/>
            <person name="Garner T."/>
            <person name="Garrett T.E."/>
            <person name="Gonzalez D.A."/>
            <person name="Hamid H."/>
            <person name="Hawkins E.S."/>
            <person name="Hirani K."/>
            <person name="Hogues M.E."/>
            <person name="Hollins B."/>
            <person name="Hsiao C.-H."/>
            <person name="Jabil R."/>
            <person name="James M.L."/>
            <person name="Jhangiani S.N."/>
            <person name="Johnson B."/>
            <person name="Johnson Q."/>
            <person name="Joshi V."/>
            <person name="Kalu J.B."/>
            <person name="Kam C."/>
            <person name="Kashfia A."/>
            <person name="Keebler J."/>
            <person name="Kisamo H."/>
            <person name="Kovar C.L."/>
            <person name="Lago L.A."/>
            <person name="Lai C.-Y."/>
            <person name="Laidlaw J."/>
            <person name="Lara F."/>
            <person name="Le T.-K."/>
            <person name="Lee S.L."/>
            <person name="Legall F.H."/>
            <person name="Lemon S.J."/>
            <person name="Lewis L.R."/>
            <person name="Li B."/>
            <person name="Liu Y."/>
            <person name="Liu Y.-S."/>
            <person name="Lopez J."/>
            <person name="Lozado R.J."/>
            <person name="Lu J."/>
            <person name="Madu R.C."/>
            <person name="Maheshwari M."/>
            <person name="Maheshwari R."/>
            <person name="Malloy K."/>
            <person name="Martinez E."/>
            <person name="Mathew T."/>
            <person name="Mercado I.C."/>
            <person name="Mercado C."/>
            <person name="Meyer B."/>
            <person name="Montgomery K."/>
            <person name="Morgan M.B."/>
            <person name="Munidasa M."/>
            <person name="Nazareth L.V."/>
            <person name="Nelson J."/>
            <person name="Ng B.M."/>
            <person name="Nguyen N.B."/>
            <person name="Nguyen P.Q."/>
            <person name="Nguyen T."/>
            <person name="Obregon M."/>
            <person name="Okwuonu G.O."/>
            <person name="Onwere C.G."/>
            <person name="Orozco G."/>
            <person name="Parra A."/>
            <person name="Patel S."/>
            <person name="Patil S."/>
            <person name="Perez A."/>
            <person name="Perez Y."/>
            <person name="Pham C."/>
            <person name="Primus E.L."/>
            <person name="Pu L.-L."/>
            <person name="Puazo M."/>
            <person name="Qin X."/>
            <person name="Quiroz J.B."/>
            <person name="Reese J."/>
            <person name="Richards S."/>
            <person name="Rives C.M."/>
            <person name="Robberts R."/>
            <person name="Ruiz S.J."/>
            <person name="Ruiz M.J."/>
            <person name="Santibanez J."/>
            <person name="Schneider B.W."/>
            <person name="Sisson I."/>
            <person name="Smith M."/>
            <person name="Sodergren E."/>
            <person name="Song X.-Z."/>
            <person name="Song B.B."/>
            <person name="Summersgill H."/>
            <person name="Thelus R."/>
            <person name="Thornton R.D."/>
            <person name="Trejos Z.Y."/>
            <person name="Usmani K."/>
            <person name="Vattathil S."/>
            <person name="Villasana D."/>
            <person name="Walker D.L."/>
            <person name="Wang S."/>
            <person name="Wang K."/>
            <person name="White C.S."/>
            <person name="Williams A.C."/>
            <person name="Williamson J."/>
            <person name="Wilson K."/>
            <person name="Woghiren I.O."/>
            <person name="Woodworth J.R."/>
            <person name="Worley K.C."/>
            <person name="Wright R.A."/>
            <person name="Wu W."/>
            <person name="Young L."/>
            <person name="Zhang L."/>
            <person name="Zhang J."/>
            <person name="Zhu Y."/>
            <person name="Muzny D.M."/>
            <person name="Weinstock G."/>
            <person name="Gibbs R.A."/>
        </authorList>
    </citation>
    <scope>NUCLEOTIDE SEQUENCE [LARGE SCALE GENOMIC DNA]</scope>
    <source>
        <strain evidence="3">LSR1</strain>
    </source>
</reference>
<evidence type="ECO:0000313" key="3">
    <source>
        <dbReference type="Proteomes" id="UP000007819"/>
    </source>
</evidence>
<name>A0A8R2BBQ9_ACYPI</name>
<keyword evidence="3" id="KW-1185">Reference proteome</keyword>
<proteinExistence type="predicted"/>
<organism evidence="2 3">
    <name type="scientific">Acyrthosiphon pisum</name>
    <name type="common">Pea aphid</name>
    <dbReference type="NCBI Taxonomy" id="7029"/>
    <lineage>
        <taxon>Eukaryota</taxon>
        <taxon>Metazoa</taxon>
        <taxon>Ecdysozoa</taxon>
        <taxon>Arthropoda</taxon>
        <taxon>Hexapoda</taxon>
        <taxon>Insecta</taxon>
        <taxon>Pterygota</taxon>
        <taxon>Neoptera</taxon>
        <taxon>Paraneoptera</taxon>
        <taxon>Hemiptera</taxon>
        <taxon>Sternorrhyncha</taxon>
        <taxon>Aphidomorpha</taxon>
        <taxon>Aphidoidea</taxon>
        <taxon>Aphididae</taxon>
        <taxon>Macrosiphini</taxon>
        <taxon>Acyrthosiphon</taxon>
    </lineage>
</organism>
<dbReference type="SUPFAM" id="SSF53098">
    <property type="entry name" value="Ribonuclease H-like"/>
    <property type="match status" value="1"/>
</dbReference>
<dbReference type="GeneID" id="103311899"/>
<dbReference type="InterPro" id="IPR052958">
    <property type="entry name" value="IFN-induced_PKR_regulator"/>
</dbReference>
<evidence type="ECO:0000259" key="1">
    <source>
        <dbReference type="Pfam" id="PF05699"/>
    </source>
</evidence>
<dbReference type="InterPro" id="IPR012337">
    <property type="entry name" value="RNaseH-like_sf"/>
</dbReference>
<dbReference type="RefSeq" id="XP_008189956.1">
    <property type="nucleotide sequence ID" value="XM_008191734.1"/>
</dbReference>
<dbReference type="GO" id="GO:0046983">
    <property type="term" value="F:protein dimerization activity"/>
    <property type="evidence" value="ECO:0007669"/>
    <property type="project" value="InterPro"/>
</dbReference>
<accession>A0A8R2BBQ9</accession>
<dbReference type="PANTHER" id="PTHR46289">
    <property type="entry name" value="52 KDA REPRESSOR OF THE INHIBITOR OF THE PROTEIN KINASE-LIKE PROTEIN-RELATED"/>
    <property type="match status" value="1"/>
</dbReference>
<dbReference type="EnsemblMetazoa" id="XM_008191734.1">
    <property type="protein sequence ID" value="XP_008189956.1"/>
    <property type="gene ID" value="LOC103311899"/>
</dbReference>
<dbReference type="InterPro" id="IPR008906">
    <property type="entry name" value="HATC_C_dom"/>
</dbReference>
<evidence type="ECO:0000313" key="2">
    <source>
        <dbReference type="EnsemblMetazoa" id="XP_008189956.1"/>
    </source>
</evidence>
<dbReference type="KEGG" id="api:103311899"/>
<dbReference type="Pfam" id="PF05699">
    <property type="entry name" value="Dimer_Tnp_hAT"/>
    <property type="match status" value="1"/>
</dbReference>
<reference evidence="2" key="2">
    <citation type="submission" date="2022-06" db="UniProtKB">
        <authorList>
            <consortium name="EnsemblMetazoa"/>
        </authorList>
    </citation>
    <scope>IDENTIFICATION</scope>
</reference>
<feature type="domain" description="HAT C-terminal dimerisation" evidence="1">
    <location>
        <begin position="33"/>
        <end position="100"/>
    </location>
</feature>
<dbReference type="Proteomes" id="UP000007819">
    <property type="component" value="Chromosome X"/>
</dbReference>
<sequence>MYQDDLDCGKLAAIGEIKTWQQKFLQTQVFPKNALDALQECNETIFPSTFKLLQILATLPVTTASSERSFSTLKRLKTYLRNTTCENRLNGLALLNIYREIILQPEDVLNKLAIKTRRIRLMEINSKFYT</sequence>
<dbReference type="OrthoDB" id="6621209at2759"/>
<protein>
    <recommendedName>
        <fullName evidence="1">HAT C-terminal dimerisation domain-containing protein</fullName>
    </recommendedName>
</protein>
<dbReference type="PANTHER" id="PTHR46289:SF14">
    <property type="entry name" value="DUF4371 DOMAIN-CONTAINING PROTEIN"/>
    <property type="match status" value="1"/>
</dbReference>
<dbReference type="AlphaFoldDB" id="A0A8R2BBQ9"/>
<dbReference type="OMA" id="RNTTCEN"/>